<organism evidence="7 8">
    <name type="scientific">Planomonospora corallina</name>
    <dbReference type="NCBI Taxonomy" id="1806052"/>
    <lineage>
        <taxon>Bacteria</taxon>
        <taxon>Bacillati</taxon>
        <taxon>Actinomycetota</taxon>
        <taxon>Actinomycetes</taxon>
        <taxon>Streptosporangiales</taxon>
        <taxon>Streptosporangiaceae</taxon>
        <taxon>Planomonospora</taxon>
    </lineage>
</organism>
<dbReference type="Pfam" id="PF13424">
    <property type="entry name" value="TPR_12"/>
    <property type="match status" value="1"/>
</dbReference>
<evidence type="ECO:0000256" key="5">
    <source>
        <dbReference type="PROSITE-ProRule" id="PRU01091"/>
    </source>
</evidence>
<accession>A0ABV8I2J7</accession>
<comment type="caution">
    <text evidence="7">The sequence shown here is derived from an EMBL/GenBank/DDBJ whole genome shotgun (WGS) entry which is preliminary data.</text>
</comment>
<dbReference type="PANTHER" id="PTHR35807:SF1">
    <property type="entry name" value="TRANSCRIPTIONAL REGULATOR REDD"/>
    <property type="match status" value="1"/>
</dbReference>
<evidence type="ECO:0000313" key="8">
    <source>
        <dbReference type="Proteomes" id="UP001595850"/>
    </source>
</evidence>
<dbReference type="EMBL" id="JBHSBM010000008">
    <property type="protein sequence ID" value="MFC4057159.1"/>
    <property type="molecule type" value="Genomic_DNA"/>
</dbReference>
<dbReference type="PROSITE" id="PS51755">
    <property type="entry name" value="OMPR_PHOB"/>
    <property type="match status" value="1"/>
</dbReference>
<dbReference type="Gene3D" id="1.10.10.10">
    <property type="entry name" value="Winged helix-like DNA-binding domain superfamily/Winged helix DNA-binding domain"/>
    <property type="match status" value="1"/>
</dbReference>
<keyword evidence="8" id="KW-1185">Reference proteome</keyword>
<dbReference type="InterPro" id="IPR036388">
    <property type="entry name" value="WH-like_DNA-bd_sf"/>
</dbReference>
<dbReference type="InterPro" id="IPR002182">
    <property type="entry name" value="NB-ARC"/>
</dbReference>
<reference evidence="8" key="1">
    <citation type="journal article" date="2019" name="Int. J. Syst. Evol. Microbiol.">
        <title>The Global Catalogue of Microorganisms (GCM) 10K type strain sequencing project: providing services to taxonomists for standard genome sequencing and annotation.</title>
        <authorList>
            <consortium name="The Broad Institute Genomics Platform"/>
            <consortium name="The Broad Institute Genome Sequencing Center for Infectious Disease"/>
            <person name="Wu L."/>
            <person name="Ma J."/>
        </authorList>
    </citation>
    <scope>NUCLEOTIDE SEQUENCE [LARGE SCALE GENOMIC DNA]</scope>
    <source>
        <strain evidence="8">TBRC 4489</strain>
    </source>
</reference>
<evidence type="ECO:0000256" key="2">
    <source>
        <dbReference type="ARBA" id="ARBA00023015"/>
    </source>
</evidence>
<keyword evidence="2" id="KW-0805">Transcription regulation</keyword>
<evidence type="ECO:0000256" key="3">
    <source>
        <dbReference type="ARBA" id="ARBA00023125"/>
    </source>
</evidence>
<dbReference type="SMART" id="SM00862">
    <property type="entry name" value="Trans_reg_C"/>
    <property type="match status" value="1"/>
</dbReference>
<dbReference type="InterPro" id="IPR019734">
    <property type="entry name" value="TPR_rpt"/>
</dbReference>
<name>A0ABV8I2J7_9ACTN</name>
<feature type="DNA-binding region" description="OmpR/PhoB-type" evidence="5">
    <location>
        <begin position="1"/>
        <end position="92"/>
    </location>
</feature>
<dbReference type="SUPFAM" id="SSF48452">
    <property type="entry name" value="TPR-like"/>
    <property type="match status" value="3"/>
</dbReference>
<dbReference type="Pfam" id="PF03704">
    <property type="entry name" value="BTAD"/>
    <property type="match status" value="1"/>
</dbReference>
<dbReference type="PRINTS" id="PR00364">
    <property type="entry name" value="DISEASERSIST"/>
</dbReference>
<dbReference type="InterPro" id="IPR051677">
    <property type="entry name" value="AfsR-DnrI-RedD_regulator"/>
</dbReference>
<evidence type="ECO:0000256" key="4">
    <source>
        <dbReference type="ARBA" id="ARBA00023163"/>
    </source>
</evidence>
<dbReference type="InterPro" id="IPR001867">
    <property type="entry name" value="OmpR/PhoB-type_DNA-bd"/>
</dbReference>
<dbReference type="InterPro" id="IPR016032">
    <property type="entry name" value="Sig_transdc_resp-reg_C-effctor"/>
</dbReference>
<dbReference type="InterPro" id="IPR005158">
    <property type="entry name" value="BTAD"/>
</dbReference>
<keyword evidence="4" id="KW-0804">Transcription</keyword>
<dbReference type="SUPFAM" id="SSF46894">
    <property type="entry name" value="C-terminal effector domain of the bipartite response regulators"/>
    <property type="match status" value="1"/>
</dbReference>
<gene>
    <name evidence="7" type="ORF">ACFOWE_02570</name>
</gene>
<dbReference type="SMART" id="SM00028">
    <property type="entry name" value="TPR"/>
    <property type="match status" value="5"/>
</dbReference>
<evidence type="ECO:0000256" key="1">
    <source>
        <dbReference type="ARBA" id="ARBA00005820"/>
    </source>
</evidence>
<dbReference type="CDD" id="cd15831">
    <property type="entry name" value="BTAD"/>
    <property type="match status" value="1"/>
</dbReference>
<feature type="domain" description="OmpR/PhoB-type" evidence="6">
    <location>
        <begin position="1"/>
        <end position="92"/>
    </location>
</feature>
<evidence type="ECO:0000259" key="6">
    <source>
        <dbReference type="PROSITE" id="PS51755"/>
    </source>
</evidence>
<dbReference type="SMART" id="SM01043">
    <property type="entry name" value="BTAD"/>
    <property type="match status" value="1"/>
</dbReference>
<comment type="similarity">
    <text evidence="1">Belongs to the AfsR/DnrI/RedD regulatory family.</text>
</comment>
<protein>
    <submittedName>
        <fullName evidence="7">BTAD domain-containing putative transcriptional regulator</fullName>
    </submittedName>
</protein>
<dbReference type="Pfam" id="PF00931">
    <property type="entry name" value="NB-ARC"/>
    <property type="match status" value="1"/>
</dbReference>
<evidence type="ECO:0000313" key="7">
    <source>
        <dbReference type="EMBL" id="MFC4057159.1"/>
    </source>
</evidence>
<dbReference type="SUPFAM" id="SSF52540">
    <property type="entry name" value="P-loop containing nucleoside triphosphate hydrolases"/>
    <property type="match status" value="1"/>
</dbReference>
<dbReference type="PANTHER" id="PTHR35807">
    <property type="entry name" value="TRANSCRIPTIONAL REGULATOR REDD-RELATED"/>
    <property type="match status" value="1"/>
</dbReference>
<dbReference type="Proteomes" id="UP001595850">
    <property type="component" value="Unassembled WGS sequence"/>
</dbReference>
<dbReference type="Gene3D" id="1.25.40.10">
    <property type="entry name" value="Tetratricopeptide repeat domain"/>
    <property type="match status" value="2"/>
</dbReference>
<dbReference type="RefSeq" id="WP_377285111.1">
    <property type="nucleotide sequence ID" value="NZ_JBHSBM010000008.1"/>
</dbReference>
<keyword evidence="3 5" id="KW-0238">DNA-binding</keyword>
<dbReference type="Pfam" id="PF00486">
    <property type="entry name" value="Trans_reg_C"/>
    <property type="match status" value="1"/>
</dbReference>
<dbReference type="Gene3D" id="3.40.50.300">
    <property type="entry name" value="P-loop containing nucleotide triphosphate hydrolases"/>
    <property type="match status" value="1"/>
</dbReference>
<dbReference type="InterPro" id="IPR027417">
    <property type="entry name" value="P-loop_NTPase"/>
</dbReference>
<proteinExistence type="inferred from homology"/>
<sequence>MQFRLLGALEVIADGHRIDPGGTRQQIVLATLLLNVGRVVSIDQLIEAVYDDPPVTARVQVQICISNLRKLFAAYGHPDAILTRTHGYVLQVDEQRIDARVFESHLSRARRARAGHDLDEAIRHYREALALWRGPALDGMRSRLVQLTANELNEHRIAVNEECVDLELELGRHHELIGELSRLVKAYPLRERLLGQLMLALYRCGRQVEALQVYRDARQMMVDELGIEPHERLQQLEYLILTSAEDLERPVQAAPRRPPDTAKPPAMVPAAIADFTGRDEQVALIREKLTAPPAGTARFAVPVVAIVGRAGIGKTTLAVHCAHEVAELFPDGQLFAGLHGGTPNPAGPAKVLERFLRVLGVPGHDIPDTLEERAEMYRTLLAERRVLVVLDDVSGEHQVLPLLPGSRQAAVIITSRTRLGGLPGAFHLGLDALDSARSVQLISQIAGEDRVQADPTSSASLAELCEGLPLALRIAGSRLAARPHWDIRQLVSRLEDEARRLDELKHGTMGIRANLSLIYDGLGEPARRLFRLLATLNSHILPTWAAAAALDQPVPVVQDLLDELADTHFIEAADSGLGVRTNYRFHDLVRVFAKERLAAEEPPAERAAALERMLHTQLVLTTRAQQHEFGFTELPLPRTGWRPPLSDDLIDQLVASPLEWFERERRVLVAGIHQAMQAGFAELCWRLTAMSTKFFEARAYLDDWRETHRLALEAARQAQDRLGQAMMLFKIGTLSVTEQRFSDARHALEEAAEIFADLRDDRGRAMADSRLAILDRLSGRFDDAAERFDRALTVFGGDDGSVSADSVYILFSKTKLYLDCGRPDESHHLLSEVLEFTRSSGDRRMRAQVMFRLGETHFSKQEFAAGEEAYAEALSAVREIGDRMGEAFILLGLGTARFQQGEPEVARDLLQQARELARTTRQHLVETQAVTVLGELALAGGDVAQAHSLLDQAARFFAEMELPLLEAQARVLLRQAYMTTGDHAAAEAEESRVQQLIEQIDPQPAQRIRERLAQAQQPGR</sequence>
<dbReference type="InterPro" id="IPR011990">
    <property type="entry name" value="TPR-like_helical_dom_sf"/>
</dbReference>